<dbReference type="Proteomes" id="UP000886803">
    <property type="component" value="Unassembled WGS sequence"/>
</dbReference>
<dbReference type="GO" id="GO:0006629">
    <property type="term" value="P:lipid metabolic process"/>
    <property type="evidence" value="ECO:0007669"/>
    <property type="project" value="InterPro"/>
</dbReference>
<gene>
    <name evidence="2" type="ORF">H9945_08065</name>
</gene>
<sequence>MPVVSIFAHRGASDAAPENTLPAFARAVEQGADGIELDVHLSRDGELVVIHDETLDRTTDGAGWVKDRTLAELRALRADNGLPGFAEARIPTLREVLDLLRPTDLLLNIELKTSLVWYEGIEAKTLALVAEYGMQDRVIYSSFNHYSVETVRRLAPQARTAYLFSDILIDIEGQAAARGVGGLHPGLWNVRMRDFLPRYLASGLAVRVWTVNEEADLRWLLQAGADVITNRPALAVAVRRQLGLG</sequence>
<dbReference type="CDD" id="cd08563">
    <property type="entry name" value="GDPD_TtGDE_like"/>
    <property type="match status" value="1"/>
</dbReference>
<dbReference type="InterPro" id="IPR030395">
    <property type="entry name" value="GP_PDE_dom"/>
</dbReference>
<evidence type="ECO:0000259" key="1">
    <source>
        <dbReference type="PROSITE" id="PS51704"/>
    </source>
</evidence>
<evidence type="ECO:0000313" key="3">
    <source>
        <dbReference type="Proteomes" id="UP000886803"/>
    </source>
</evidence>
<comment type="caution">
    <text evidence="2">The sequence shown here is derived from an EMBL/GenBank/DDBJ whole genome shotgun (WGS) entry which is preliminary data.</text>
</comment>
<reference evidence="2" key="2">
    <citation type="submission" date="2021-04" db="EMBL/GenBank/DDBJ databases">
        <authorList>
            <person name="Gilroy R."/>
        </authorList>
    </citation>
    <scope>NUCLEOTIDE SEQUENCE</scope>
    <source>
        <strain evidence="2">ChiBcec8-13705</strain>
    </source>
</reference>
<dbReference type="InterPro" id="IPR017946">
    <property type="entry name" value="PLC-like_Pdiesterase_TIM-brl"/>
</dbReference>
<evidence type="ECO:0000313" key="2">
    <source>
        <dbReference type="EMBL" id="HJB42439.1"/>
    </source>
</evidence>
<reference evidence="2" key="1">
    <citation type="journal article" date="2021" name="PeerJ">
        <title>Extensive microbial diversity within the chicken gut microbiome revealed by metagenomics and culture.</title>
        <authorList>
            <person name="Gilroy R."/>
            <person name="Ravi A."/>
            <person name="Getino M."/>
            <person name="Pursley I."/>
            <person name="Horton D.L."/>
            <person name="Alikhan N.F."/>
            <person name="Baker D."/>
            <person name="Gharbi K."/>
            <person name="Hall N."/>
            <person name="Watson M."/>
            <person name="Adriaenssens E.M."/>
            <person name="Foster-Nyarko E."/>
            <person name="Jarju S."/>
            <person name="Secka A."/>
            <person name="Antonio M."/>
            <person name="Oren A."/>
            <person name="Chaudhuri R.R."/>
            <person name="La Ragione R."/>
            <person name="Hildebrand F."/>
            <person name="Pallen M.J."/>
        </authorList>
    </citation>
    <scope>NUCLEOTIDE SEQUENCE</scope>
    <source>
        <strain evidence="2">ChiBcec8-13705</strain>
    </source>
</reference>
<dbReference type="SUPFAM" id="SSF51695">
    <property type="entry name" value="PLC-like phosphodiesterases"/>
    <property type="match status" value="1"/>
</dbReference>
<feature type="domain" description="GP-PDE" evidence="1">
    <location>
        <begin position="4"/>
        <end position="240"/>
    </location>
</feature>
<dbReference type="PANTHER" id="PTHR46211">
    <property type="entry name" value="GLYCEROPHOSPHORYL DIESTER PHOSPHODIESTERASE"/>
    <property type="match status" value="1"/>
</dbReference>
<accession>A0A9D2S3W6</accession>
<dbReference type="PANTHER" id="PTHR46211:SF1">
    <property type="entry name" value="GLYCEROPHOSPHODIESTER PHOSPHODIESTERASE, CYTOPLASMIC"/>
    <property type="match status" value="1"/>
</dbReference>
<dbReference type="EMBL" id="DWYG01000136">
    <property type="protein sequence ID" value="HJB42439.1"/>
    <property type="molecule type" value="Genomic_DNA"/>
</dbReference>
<organism evidence="2 3">
    <name type="scientific">Candidatus Gemmiger avicola</name>
    <dbReference type="NCBI Taxonomy" id="2838605"/>
    <lineage>
        <taxon>Bacteria</taxon>
        <taxon>Bacillati</taxon>
        <taxon>Bacillota</taxon>
        <taxon>Clostridia</taxon>
        <taxon>Eubacteriales</taxon>
        <taxon>Gemmiger</taxon>
    </lineage>
</organism>
<protein>
    <submittedName>
        <fullName evidence="2">Glycerophosphodiester phosphodiesterase</fullName>
    </submittedName>
</protein>
<dbReference type="GO" id="GO:0008081">
    <property type="term" value="F:phosphoric diester hydrolase activity"/>
    <property type="evidence" value="ECO:0007669"/>
    <property type="project" value="InterPro"/>
</dbReference>
<name>A0A9D2S3W6_9FIRM</name>
<dbReference type="PROSITE" id="PS51704">
    <property type="entry name" value="GP_PDE"/>
    <property type="match status" value="1"/>
</dbReference>
<dbReference type="Pfam" id="PF03009">
    <property type="entry name" value="GDPD"/>
    <property type="match status" value="1"/>
</dbReference>
<proteinExistence type="predicted"/>
<dbReference type="Gene3D" id="3.20.20.190">
    <property type="entry name" value="Phosphatidylinositol (PI) phosphodiesterase"/>
    <property type="match status" value="1"/>
</dbReference>
<dbReference type="AlphaFoldDB" id="A0A9D2S3W6"/>